<name>A0AA38M9F8_9CUCU</name>
<gene>
    <name evidence="2" type="ORF">Zmor_020077</name>
</gene>
<keyword evidence="3" id="KW-1185">Reference proteome</keyword>
<feature type="region of interest" description="Disordered" evidence="1">
    <location>
        <begin position="1"/>
        <end position="32"/>
    </location>
</feature>
<dbReference type="Proteomes" id="UP001168821">
    <property type="component" value="Unassembled WGS sequence"/>
</dbReference>
<feature type="region of interest" description="Disordered" evidence="1">
    <location>
        <begin position="48"/>
        <end position="71"/>
    </location>
</feature>
<proteinExistence type="predicted"/>
<organism evidence="2 3">
    <name type="scientific">Zophobas morio</name>
    <dbReference type="NCBI Taxonomy" id="2755281"/>
    <lineage>
        <taxon>Eukaryota</taxon>
        <taxon>Metazoa</taxon>
        <taxon>Ecdysozoa</taxon>
        <taxon>Arthropoda</taxon>
        <taxon>Hexapoda</taxon>
        <taxon>Insecta</taxon>
        <taxon>Pterygota</taxon>
        <taxon>Neoptera</taxon>
        <taxon>Endopterygota</taxon>
        <taxon>Coleoptera</taxon>
        <taxon>Polyphaga</taxon>
        <taxon>Cucujiformia</taxon>
        <taxon>Tenebrionidae</taxon>
        <taxon>Zophobas</taxon>
    </lineage>
</organism>
<sequence length="261" mass="29259">MPKLQLKRQSNKENIPQALKRKKTPLGSSSLRSPKLLFSEEIVDLTTSDNESTSLMKRRRRKLSSSRSSRFFSCKDSITVSSDDESNDSTHFEEILKLVQKPRARRSDSDRSAEKFLQSLEARENKQTKASKIHKERVPSKSERVDGSFLRSESFDSTLKFLLTPPSDCSPVTSSQSSSADKSDLSFEEIINILLTPDASPLIKSKVVQKPQPKVQPPVVRKYEIGGSTKMVTGAVSKYGKDGEAKYKGEFTKVSYYVGLL</sequence>
<feature type="compositionally biased region" description="Basic and acidic residues" evidence="1">
    <location>
        <begin position="105"/>
        <end position="114"/>
    </location>
</feature>
<evidence type="ECO:0000313" key="3">
    <source>
        <dbReference type="Proteomes" id="UP001168821"/>
    </source>
</evidence>
<feature type="compositionally biased region" description="Basic and acidic residues" evidence="1">
    <location>
        <begin position="136"/>
        <end position="146"/>
    </location>
</feature>
<evidence type="ECO:0000313" key="2">
    <source>
        <dbReference type="EMBL" id="KAJ3648263.1"/>
    </source>
</evidence>
<feature type="region of interest" description="Disordered" evidence="1">
    <location>
        <begin position="100"/>
        <end position="147"/>
    </location>
</feature>
<protein>
    <submittedName>
        <fullName evidence="2">Uncharacterized protein</fullName>
    </submittedName>
</protein>
<dbReference type="AlphaFoldDB" id="A0AA38M9F8"/>
<dbReference type="EMBL" id="JALNTZ010000006">
    <property type="protein sequence ID" value="KAJ3648263.1"/>
    <property type="molecule type" value="Genomic_DNA"/>
</dbReference>
<evidence type="ECO:0000256" key="1">
    <source>
        <dbReference type="SAM" id="MobiDB-lite"/>
    </source>
</evidence>
<accession>A0AA38M9F8</accession>
<reference evidence="2" key="1">
    <citation type="journal article" date="2023" name="G3 (Bethesda)">
        <title>Whole genome assemblies of Zophobas morio and Tenebrio molitor.</title>
        <authorList>
            <person name="Kaur S."/>
            <person name="Stinson S.A."/>
            <person name="diCenzo G.C."/>
        </authorList>
    </citation>
    <scope>NUCLEOTIDE SEQUENCE</scope>
    <source>
        <strain evidence="2">QUZm001</strain>
    </source>
</reference>
<comment type="caution">
    <text evidence="2">The sequence shown here is derived from an EMBL/GenBank/DDBJ whole genome shotgun (WGS) entry which is preliminary data.</text>
</comment>